<protein>
    <submittedName>
        <fullName evidence="1">Uncharacterized protein</fullName>
    </submittedName>
</protein>
<name>A0AAV4ED55_9GAST</name>
<proteinExistence type="predicted"/>
<organism evidence="1 2">
    <name type="scientific">Elysia marginata</name>
    <dbReference type="NCBI Taxonomy" id="1093978"/>
    <lineage>
        <taxon>Eukaryota</taxon>
        <taxon>Metazoa</taxon>
        <taxon>Spiralia</taxon>
        <taxon>Lophotrochozoa</taxon>
        <taxon>Mollusca</taxon>
        <taxon>Gastropoda</taxon>
        <taxon>Heterobranchia</taxon>
        <taxon>Euthyneura</taxon>
        <taxon>Panpulmonata</taxon>
        <taxon>Sacoglossa</taxon>
        <taxon>Placobranchoidea</taxon>
        <taxon>Plakobranchidae</taxon>
        <taxon>Elysia</taxon>
    </lineage>
</organism>
<dbReference type="EMBL" id="BMAT01000068">
    <property type="protein sequence ID" value="GFR59003.1"/>
    <property type="molecule type" value="Genomic_DNA"/>
</dbReference>
<evidence type="ECO:0000313" key="2">
    <source>
        <dbReference type="Proteomes" id="UP000762676"/>
    </source>
</evidence>
<dbReference type="Proteomes" id="UP000762676">
    <property type="component" value="Unassembled WGS sequence"/>
</dbReference>
<comment type="caution">
    <text evidence="1">The sequence shown here is derived from an EMBL/GenBank/DDBJ whole genome shotgun (WGS) entry which is preliminary data.</text>
</comment>
<gene>
    <name evidence="1" type="ORF">ElyMa_000044800</name>
</gene>
<sequence>METLLFKQVLVRYSLKPVMHMTSATHAVTARSFGGGHLTPSTLLSGRWLHRGRGEYPKSPRRCLRRDYPVTTAKISVSAYILNTRRDWRPGRRNSLVSCNFPIQDAVWKLAPGIRRAMRPDRRVGVDFTPYIINGMTGKKFSTKRCIQRELSLGKLCLYSIPLLSQRKKMIIILRQGMCLCILLMQFNYCSKKISFP</sequence>
<dbReference type="AlphaFoldDB" id="A0AAV4ED55"/>
<reference evidence="1 2" key="1">
    <citation type="journal article" date="2021" name="Elife">
        <title>Chloroplast acquisition without the gene transfer in kleptoplastic sea slugs, Plakobranchus ocellatus.</title>
        <authorList>
            <person name="Maeda T."/>
            <person name="Takahashi S."/>
            <person name="Yoshida T."/>
            <person name="Shimamura S."/>
            <person name="Takaki Y."/>
            <person name="Nagai Y."/>
            <person name="Toyoda A."/>
            <person name="Suzuki Y."/>
            <person name="Arimoto A."/>
            <person name="Ishii H."/>
            <person name="Satoh N."/>
            <person name="Nishiyama T."/>
            <person name="Hasebe M."/>
            <person name="Maruyama T."/>
            <person name="Minagawa J."/>
            <person name="Obokata J."/>
            <person name="Shigenobu S."/>
        </authorList>
    </citation>
    <scope>NUCLEOTIDE SEQUENCE [LARGE SCALE GENOMIC DNA]</scope>
</reference>
<keyword evidence="2" id="KW-1185">Reference proteome</keyword>
<accession>A0AAV4ED55</accession>
<evidence type="ECO:0000313" key="1">
    <source>
        <dbReference type="EMBL" id="GFR59003.1"/>
    </source>
</evidence>